<keyword evidence="2" id="KW-1185">Reference proteome</keyword>
<dbReference type="WBParaSite" id="maker-uti_cns_0013058-snap-gene-0.2-mRNA-1">
    <property type="protein sequence ID" value="maker-uti_cns_0013058-snap-gene-0.2-mRNA-1"/>
    <property type="gene ID" value="maker-uti_cns_0013058-snap-gene-0.2"/>
</dbReference>
<dbReference type="InterPro" id="IPR036915">
    <property type="entry name" value="Cyclin-like_sf"/>
</dbReference>
<evidence type="ECO:0000313" key="2">
    <source>
        <dbReference type="Proteomes" id="UP000095280"/>
    </source>
</evidence>
<evidence type="ECO:0000313" key="3">
    <source>
        <dbReference type="WBParaSite" id="maker-uti_cns_0013058-snap-gene-0.2-mRNA-1"/>
    </source>
</evidence>
<dbReference type="Proteomes" id="UP000095280">
    <property type="component" value="Unplaced"/>
</dbReference>
<dbReference type="GO" id="GO:0007411">
    <property type="term" value="P:axon guidance"/>
    <property type="evidence" value="ECO:0007669"/>
    <property type="project" value="TreeGrafter"/>
</dbReference>
<dbReference type="SUPFAM" id="SSF47954">
    <property type="entry name" value="Cyclin-like"/>
    <property type="match status" value="1"/>
</dbReference>
<dbReference type="PANTHER" id="PTHR23401">
    <property type="entry name" value="CYCLIN DEPENDANT KINASE-5 ACTIVATOR"/>
    <property type="match status" value="1"/>
</dbReference>
<organism evidence="2 3">
    <name type="scientific">Macrostomum lignano</name>
    <dbReference type="NCBI Taxonomy" id="282301"/>
    <lineage>
        <taxon>Eukaryota</taxon>
        <taxon>Metazoa</taxon>
        <taxon>Spiralia</taxon>
        <taxon>Lophotrochozoa</taxon>
        <taxon>Platyhelminthes</taxon>
        <taxon>Rhabditophora</taxon>
        <taxon>Macrostomorpha</taxon>
        <taxon>Macrostomida</taxon>
        <taxon>Macrostomidae</taxon>
        <taxon>Macrostomum</taxon>
    </lineage>
</organism>
<name>A0A1I8IJ35_9PLAT</name>
<dbReference type="PANTHER" id="PTHR23401:SF0">
    <property type="entry name" value="CYCLIN-DEPENDENT KINASE 5 ACTIVATOR"/>
    <property type="match status" value="1"/>
</dbReference>
<dbReference type="GO" id="GO:0019901">
    <property type="term" value="F:protein kinase binding"/>
    <property type="evidence" value="ECO:0007669"/>
    <property type="project" value="TreeGrafter"/>
</dbReference>
<dbReference type="Pfam" id="PF03261">
    <property type="entry name" value="CDK5_activator"/>
    <property type="match status" value="1"/>
</dbReference>
<sequence>LSGAATQPAAADSLKKSTSCYALKPPGSLNRRPGSASLCQNLRPSHSVAADEHNDANNRRLVVQASTAELLKCTCTFLHRRCPDAAPDPSAAAAWIRSVDRCLILQGWADTAFVNPPNLVFLFMLLKTTVGERLATERQLQTAVFACLYVAYSYMGNEISYPLKPFLLEDDRAAFWDRCLGVVGNCSRDMLRLNSDPAFFIDLFTELKLSETQNRDMPAQEVPQFFSFSFSFFFDRPEENIRNKLLPLLVLDFFLSLPAAEDIAAADRAPHFVTSTGHRVILGKLGYRLAVNLRGQALSDLRLVVFGFLGCHGCRNGGGGGRLFYRGLQLLLDQLPAGIEASSKFDLSAPGQAILVARQHQQNRITCSLAFIVCRRSSPAVSSLCAADIVLLAEAAAPLFCSASARCCSWKRRSSRSFHPRRLRQQQRCELVTASTSSLKLLGRGAVERGRALLELAAEFVQPAVEPVASFQHLADVRILQVDLVAPAVGRLDQLELPVDRLDPLGQVLGQAGRTLARPAGDAAGKILSLFEISGQFLGQNVGQQGLQSRQKVGELRQTGLPHLLRIGAFELLGEQAAPPSQIVSPGGQRLELAVCEHRQPSEKLLGGHRTRAVARQTFNFAQLLLQSLVQTGGFVQQPVDPAGIVQRLGEVLGGQRSRIVRADSSRQFFSACSDCSRASSWSSCGWRWRRAARMPAHRSAERSHDSSSVPGSIDLRAASWRLGK</sequence>
<protein>
    <submittedName>
        <fullName evidence="3">Non-specific serine/threonine protein kinase</fullName>
    </submittedName>
</protein>
<dbReference type="Gene3D" id="1.10.472.10">
    <property type="entry name" value="Cyclin-like"/>
    <property type="match status" value="1"/>
</dbReference>
<comment type="similarity">
    <text evidence="1">Belongs to the cyclin-dependent kinase 5 activator family.</text>
</comment>
<accession>A0A1I8IJ35</accession>
<dbReference type="GO" id="GO:0061575">
    <property type="term" value="F:cyclin-dependent protein serine/threonine kinase activator activity"/>
    <property type="evidence" value="ECO:0007669"/>
    <property type="project" value="InterPro"/>
</dbReference>
<dbReference type="GO" id="GO:0005737">
    <property type="term" value="C:cytoplasm"/>
    <property type="evidence" value="ECO:0007669"/>
    <property type="project" value="TreeGrafter"/>
</dbReference>
<dbReference type="InterPro" id="IPR004944">
    <property type="entry name" value="CDK5_activator"/>
</dbReference>
<evidence type="ECO:0000256" key="1">
    <source>
        <dbReference type="ARBA" id="ARBA00010175"/>
    </source>
</evidence>
<dbReference type="GO" id="GO:0030426">
    <property type="term" value="C:growth cone"/>
    <property type="evidence" value="ECO:0007669"/>
    <property type="project" value="TreeGrafter"/>
</dbReference>
<dbReference type="AlphaFoldDB" id="A0A1I8IJ35"/>
<dbReference type="GO" id="GO:0016533">
    <property type="term" value="C:protein kinase 5 complex"/>
    <property type="evidence" value="ECO:0007669"/>
    <property type="project" value="InterPro"/>
</dbReference>
<proteinExistence type="inferred from homology"/>
<reference evidence="3" key="1">
    <citation type="submission" date="2016-11" db="UniProtKB">
        <authorList>
            <consortium name="WormBaseParasite"/>
        </authorList>
    </citation>
    <scope>IDENTIFICATION</scope>
</reference>